<protein>
    <recommendedName>
        <fullName evidence="2">RGS domain-containing protein</fullName>
    </recommendedName>
</protein>
<keyword evidence="1" id="KW-1133">Transmembrane helix</keyword>
<feature type="transmembrane region" description="Helical" evidence="1">
    <location>
        <begin position="39"/>
        <end position="64"/>
    </location>
</feature>
<organism evidence="3 4">
    <name type="scientific">Sphaeroforma arctica JP610</name>
    <dbReference type="NCBI Taxonomy" id="667725"/>
    <lineage>
        <taxon>Eukaryota</taxon>
        <taxon>Ichthyosporea</taxon>
        <taxon>Ichthyophonida</taxon>
        <taxon>Sphaeroforma</taxon>
    </lineage>
</organism>
<evidence type="ECO:0000313" key="3">
    <source>
        <dbReference type="EMBL" id="KNC86909.1"/>
    </source>
</evidence>
<dbReference type="Proteomes" id="UP000054560">
    <property type="component" value="Unassembled WGS sequence"/>
</dbReference>
<dbReference type="PANTHER" id="PTHR10845:SF192">
    <property type="entry name" value="DOUBLE HIT, ISOFORM B"/>
    <property type="match status" value="1"/>
</dbReference>
<dbReference type="EMBL" id="KQ241630">
    <property type="protein sequence ID" value="KNC86909.1"/>
    <property type="molecule type" value="Genomic_DNA"/>
</dbReference>
<evidence type="ECO:0000256" key="1">
    <source>
        <dbReference type="SAM" id="Phobius"/>
    </source>
</evidence>
<evidence type="ECO:0000259" key="2">
    <source>
        <dbReference type="PROSITE" id="PS50132"/>
    </source>
</evidence>
<feature type="transmembrane region" description="Helical" evidence="1">
    <location>
        <begin position="167"/>
        <end position="188"/>
    </location>
</feature>
<dbReference type="InterPro" id="IPR016137">
    <property type="entry name" value="RGS"/>
</dbReference>
<dbReference type="Gene3D" id="1.10.167.10">
    <property type="entry name" value="Regulator of G-protein Signalling 4, domain 2"/>
    <property type="match status" value="1"/>
</dbReference>
<dbReference type="InterPro" id="IPR036305">
    <property type="entry name" value="RGS_sf"/>
</dbReference>
<feature type="transmembrane region" description="Helical" evidence="1">
    <location>
        <begin position="203"/>
        <end position="221"/>
    </location>
</feature>
<dbReference type="PROSITE" id="PS50132">
    <property type="entry name" value="RGS"/>
    <property type="match status" value="1"/>
</dbReference>
<evidence type="ECO:0000313" key="4">
    <source>
        <dbReference type="Proteomes" id="UP000054560"/>
    </source>
</evidence>
<name>A0A0L0GDC5_9EUKA</name>
<accession>A0A0L0GDC5</accession>
<sequence length="594" mass="66220">MALTITTEMFVYVCFCAIFIFAVPLFFSRRRYTLISERAPYLILWMQVPMFGLMTILCLLYNAWIPNSAAYGVTVFMLCLQTLFLCSVTTRIVNIAIKSIQQQHITSLLHDETSLLRIPSDKKNSDCNHTERVLDRSDSDASGTVRYLWWQSSLFTKLGRYQKNKHILIIYALICAPWFITLTTILAVNEPDAGDAALNESLFWYRVSICAAQISTVILVFPLIVVDVFFLTIEISIATLILLGDSVVLLGCRYAPPEPSQVLASNACSHYVYGCLFSVHVLSIVVPVLLTLIPVMRTQRELLLSNREQVEDVAGDNIDSSAVGLKSSAGMGGRTRPDTIDEDDDNTAYFPVDQPLPVTMVLGNIILTSMFYKHLSREYATENFLFLLTINRFRSSFMTEMCMSSSTTDKIASTQSTTASNKRRMSQGTTLVSEMVEQVFVDTSVAEGSIKHKSSKDKIKNNFTNGSAGVQGPPLLKVTESKCLGDTHSDISTSDMEQVANVQCDREITKVANRMYHRFIRSSAEFQVNLSYGCVVNIERLLAADDCFATMFDEAARSVTNLLENDSMARFKKLHGKAIYRALRANGSMGGASV</sequence>
<feature type="transmembrane region" description="Helical" evidence="1">
    <location>
        <begin position="70"/>
        <end position="93"/>
    </location>
</feature>
<keyword evidence="1" id="KW-0812">Transmembrane</keyword>
<reference evidence="3 4" key="1">
    <citation type="submission" date="2011-02" db="EMBL/GenBank/DDBJ databases">
        <title>The Genome Sequence of Sphaeroforma arctica JP610.</title>
        <authorList>
            <consortium name="The Broad Institute Genome Sequencing Platform"/>
            <person name="Russ C."/>
            <person name="Cuomo C."/>
            <person name="Young S.K."/>
            <person name="Zeng Q."/>
            <person name="Gargeya S."/>
            <person name="Alvarado L."/>
            <person name="Berlin A."/>
            <person name="Chapman S.B."/>
            <person name="Chen Z."/>
            <person name="Freedman E."/>
            <person name="Gellesch M."/>
            <person name="Goldberg J."/>
            <person name="Griggs A."/>
            <person name="Gujja S."/>
            <person name="Heilman E."/>
            <person name="Heiman D."/>
            <person name="Howarth C."/>
            <person name="Mehta T."/>
            <person name="Neiman D."/>
            <person name="Pearson M."/>
            <person name="Roberts A."/>
            <person name="Saif S."/>
            <person name="Shea T."/>
            <person name="Shenoy N."/>
            <person name="Sisk P."/>
            <person name="Stolte C."/>
            <person name="Sykes S."/>
            <person name="White J."/>
            <person name="Yandava C."/>
            <person name="Burger G."/>
            <person name="Gray M.W."/>
            <person name="Holland P.W.H."/>
            <person name="King N."/>
            <person name="Lang F.B.F."/>
            <person name="Roger A.J."/>
            <person name="Ruiz-Trillo I."/>
            <person name="Haas B."/>
            <person name="Nusbaum C."/>
            <person name="Birren B."/>
        </authorList>
    </citation>
    <scope>NUCLEOTIDE SEQUENCE [LARGE SCALE GENOMIC DNA]</scope>
    <source>
        <strain evidence="3 4">JP610</strain>
    </source>
</reference>
<dbReference type="GeneID" id="25901458"/>
<gene>
    <name evidence="3" type="ORF">SARC_00954</name>
</gene>
<dbReference type="RefSeq" id="XP_014160811.1">
    <property type="nucleotide sequence ID" value="XM_014305336.1"/>
</dbReference>
<dbReference type="SUPFAM" id="SSF48097">
    <property type="entry name" value="Regulator of G-protein signaling, RGS"/>
    <property type="match status" value="1"/>
</dbReference>
<proteinExistence type="predicted"/>
<feature type="domain" description="RGS" evidence="2">
    <location>
        <begin position="495"/>
        <end position="571"/>
    </location>
</feature>
<feature type="transmembrane region" description="Helical" evidence="1">
    <location>
        <begin position="228"/>
        <end position="251"/>
    </location>
</feature>
<dbReference type="Pfam" id="PF00615">
    <property type="entry name" value="RGS"/>
    <property type="match status" value="1"/>
</dbReference>
<feature type="transmembrane region" description="Helical" evidence="1">
    <location>
        <begin position="271"/>
        <end position="293"/>
    </location>
</feature>
<dbReference type="PANTHER" id="PTHR10845">
    <property type="entry name" value="REGULATOR OF G PROTEIN SIGNALING"/>
    <property type="match status" value="1"/>
</dbReference>
<dbReference type="AlphaFoldDB" id="A0A0L0GDC5"/>
<feature type="transmembrane region" description="Helical" evidence="1">
    <location>
        <begin position="6"/>
        <end position="27"/>
    </location>
</feature>
<keyword evidence="1" id="KW-0472">Membrane</keyword>
<dbReference type="InterPro" id="IPR044926">
    <property type="entry name" value="RGS_subdomain_2"/>
</dbReference>
<keyword evidence="4" id="KW-1185">Reference proteome</keyword>